<dbReference type="EMBL" id="HBUE01198485">
    <property type="protein sequence ID" value="CAG6528728.1"/>
    <property type="molecule type" value="Transcribed_RNA"/>
</dbReference>
<organism evidence="1">
    <name type="scientific">Culex pipiens</name>
    <name type="common">House mosquito</name>
    <dbReference type="NCBI Taxonomy" id="7175"/>
    <lineage>
        <taxon>Eukaryota</taxon>
        <taxon>Metazoa</taxon>
        <taxon>Ecdysozoa</taxon>
        <taxon>Arthropoda</taxon>
        <taxon>Hexapoda</taxon>
        <taxon>Insecta</taxon>
        <taxon>Pterygota</taxon>
        <taxon>Neoptera</taxon>
        <taxon>Endopterygota</taxon>
        <taxon>Diptera</taxon>
        <taxon>Nematocera</taxon>
        <taxon>Culicoidea</taxon>
        <taxon>Culicidae</taxon>
        <taxon>Culicinae</taxon>
        <taxon>Culicini</taxon>
        <taxon>Culex</taxon>
        <taxon>Culex</taxon>
    </lineage>
</organism>
<dbReference type="AlphaFoldDB" id="A0A8D8JXM8"/>
<evidence type="ECO:0000313" key="1">
    <source>
        <dbReference type="EMBL" id="CAG6580470.1"/>
    </source>
</evidence>
<protein>
    <submittedName>
        <fullName evidence="1">(northern house mosquito) hypothetical protein</fullName>
    </submittedName>
</protein>
<dbReference type="EMBL" id="HBUE01304555">
    <property type="protein sequence ID" value="CAG6580470.1"/>
    <property type="molecule type" value="Transcribed_RNA"/>
</dbReference>
<dbReference type="EMBL" id="HBUE01304557">
    <property type="protein sequence ID" value="CAG6580473.1"/>
    <property type="molecule type" value="Transcribed_RNA"/>
</dbReference>
<sequence length="109" mass="12175">MAHLVRASLLGERKKLHDGLEQPGSVHRVHRGFDQPQLLQLDHGLHQLGLHLGRLRHRDAVVVEDQRQAGEVNRLVVQDDLHGQVDGGPQVFEGHLGSVPLFCTGSHKW</sequence>
<name>A0A8D8JXM8_CULPI</name>
<accession>A0A8D8JXM8</accession>
<proteinExistence type="predicted"/>
<reference evidence="1" key="1">
    <citation type="submission" date="2021-05" db="EMBL/GenBank/DDBJ databases">
        <authorList>
            <person name="Alioto T."/>
            <person name="Alioto T."/>
            <person name="Gomez Garrido J."/>
        </authorList>
    </citation>
    <scope>NUCLEOTIDE SEQUENCE</scope>
</reference>
<dbReference type="EMBL" id="HBUE01198483">
    <property type="protein sequence ID" value="CAG6528725.1"/>
    <property type="molecule type" value="Transcribed_RNA"/>
</dbReference>